<accession>A0A0J6T601</accession>
<dbReference type="PATRIC" id="fig|270351.6.peg.692"/>
<dbReference type="InterPro" id="IPR006427">
    <property type="entry name" value="Portal_HK97"/>
</dbReference>
<dbReference type="InterPro" id="IPR006944">
    <property type="entry name" value="Phage/GTA_portal"/>
</dbReference>
<evidence type="ECO:0000313" key="1">
    <source>
        <dbReference type="EMBL" id="KMO40983.1"/>
    </source>
</evidence>
<dbReference type="RefSeq" id="WP_048462067.1">
    <property type="nucleotide sequence ID" value="NZ_LABX01000012.1"/>
</dbReference>
<gene>
    <name evidence="1" type="ORF">VP06_01555</name>
</gene>
<protein>
    <recommendedName>
        <fullName evidence="3">Portal protein</fullName>
    </recommendedName>
</protein>
<dbReference type="Gene3D" id="3.30.1120.70">
    <property type="match status" value="1"/>
</dbReference>
<sequence length="432" mass="47673">MSVGGALRRWVGLERKSRSLSITDARDAGTWGRILGFGESASGKTVTVDAAMQIATVWACVRLLSETIATLPLVVYRREDNDSRVVARDHPLSTLLRVSPDGEHTAVEFVEGLVLSLCLNGNSYAEKVRSANGRLVSLQPMMFDRTSVRRNEAGALEYRYNDPVERRTRLLREEDVFHVRGFGNAGYLGLSPIAFARQTLGASIAADEAAGKLFANGTRPSGVLEVSQVLKAEQRKDLRENIVAPLAGSQNAGGVFVLEGGMKFTPISLNPDDAQLLETRRWHVEEICRWFMVPPILVGHAAQGQTMWGSGVEQINLGWLSTGLRNWLNRIEAAILLRLFQPGERGRYYAEFNIDGLLRADSKTRTDLLARRVQNGLMNRNEARRLDNLPPYEGGDAYTVQSNLMPIDLLGKVAVQPTEKPIGGQDGVHQEQ</sequence>
<name>A0A0J6T601_9HYPH</name>
<dbReference type="NCBIfam" id="TIGR01537">
    <property type="entry name" value="portal_HK97"/>
    <property type="match status" value="1"/>
</dbReference>
<reference evidence="1 2" key="1">
    <citation type="submission" date="2015-03" db="EMBL/GenBank/DDBJ databases">
        <title>Genome sequencing of Methylobacterium aquaticum DSM16371 type strain.</title>
        <authorList>
            <person name="Chaudhry V."/>
            <person name="Patil P.B."/>
        </authorList>
    </citation>
    <scope>NUCLEOTIDE SEQUENCE [LARGE SCALE GENOMIC DNA]</scope>
    <source>
        <strain evidence="1 2">DSM 16371</strain>
    </source>
</reference>
<evidence type="ECO:0000313" key="2">
    <source>
        <dbReference type="Proteomes" id="UP000035929"/>
    </source>
</evidence>
<dbReference type="Gene3D" id="3.40.140.120">
    <property type="match status" value="1"/>
</dbReference>
<dbReference type="Pfam" id="PF04860">
    <property type="entry name" value="Phage_portal"/>
    <property type="match status" value="1"/>
</dbReference>
<dbReference type="Gene3D" id="1.20.1270.210">
    <property type="match status" value="1"/>
</dbReference>
<proteinExistence type="predicted"/>
<dbReference type="EMBL" id="LABX01000012">
    <property type="protein sequence ID" value="KMO40983.1"/>
    <property type="molecule type" value="Genomic_DNA"/>
</dbReference>
<dbReference type="Proteomes" id="UP000035929">
    <property type="component" value="Unassembled WGS sequence"/>
</dbReference>
<organism evidence="1 2">
    <name type="scientific">Methylobacterium aquaticum</name>
    <dbReference type="NCBI Taxonomy" id="270351"/>
    <lineage>
        <taxon>Bacteria</taxon>
        <taxon>Pseudomonadati</taxon>
        <taxon>Pseudomonadota</taxon>
        <taxon>Alphaproteobacteria</taxon>
        <taxon>Hyphomicrobiales</taxon>
        <taxon>Methylobacteriaceae</taxon>
        <taxon>Methylobacterium</taxon>
    </lineage>
</organism>
<dbReference type="AlphaFoldDB" id="A0A0J6T601"/>
<comment type="caution">
    <text evidence="1">The sequence shown here is derived from an EMBL/GenBank/DDBJ whole genome shotgun (WGS) entry which is preliminary data.</text>
</comment>
<evidence type="ECO:0008006" key="3">
    <source>
        <dbReference type="Google" id="ProtNLM"/>
    </source>
</evidence>